<dbReference type="SMART" id="SM00028">
    <property type="entry name" value="TPR"/>
    <property type="match status" value="3"/>
</dbReference>
<accession>A0A315YCA7</accession>
<protein>
    <submittedName>
        <fullName evidence="4">Photosystem I assembly protein Ycf3</fullName>
    </submittedName>
</protein>
<dbReference type="InterPro" id="IPR011990">
    <property type="entry name" value="TPR-like_helical_dom_sf"/>
</dbReference>
<dbReference type="Proteomes" id="UP000251717">
    <property type="component" value="Unassembled WGS sequence"/>
</dbReference>
<evidence type="ECO:0000313" key="5">
    <source>
        <dbReference type="Proteomes" id="UP000251717"/>
    </source>
</evidence>
<reference evidence="4 5" key="1">
    <citation type="submission" date="2017-03" db="EMBL/GenBank/DDBJ databases">
        <title>Genome sequence of Methanobrevibacter thaueri.</title>
        <authorList>
            <person name="Poehlein A."/>
            <person name="Seedorf H."/>
            <person name="Daniel R."/>
        </authorList>
    </citation>
    <scope>NUCLEOTIDE SEQUENCE [LARGE SCALE GENOMIC DNA]</scope>
    <source>
        <strain evidence="4 5">DSM 11995</strain>
    </source>
</reference>
<organism evidence="4 5">
    <name type="scientific">Methanobrevibacter thaueri</name>
    <dbReference type="NCBI Taxonomy" id="190975"/>
    <lineage>
        <taxon>Archaea</taxon>
        <taxon>Methanobacteriati</taxon>
        <taxon>Methanobacteriota</taxon>
        <taxon>Methanomada group</taxon>
        <taxon>Methanobacteria</taxon>
        <taxon>Methanobacteriales</taxon>
        <taxon>Methanobacteriaceae</taxon>
        <taxon>Methanobrevibacter</taxon>
    </lineage>
</organism>
<feature type="repeat" description="TPR" evidence="3">
    <location>
        <begin position="151"/>
        <end position="184"/>
    </location>
</feature>
<keyword evidence="5" id="KW-1185">Reference proteome</keyword>
<dbReference type="Gene3D" id="1.25.40.10">
    <property type="entry name" value="Tetratricopeptide repeat domain"/>
    <property type="match status" value="1"/>
</dbReference>
<evidence type="ECO:0000256" key="2">
    <source>
        <dbReference type="ARBA" id="ARBA00022803"/>
    </source>
</evidence>
<evidence type="ECO:0000256" key="3">
    <source>
        <dbReference type="PROSITE-ProRule" id="PRU00339"/>
    </source>
</evidence>
<dbReference type="SUPFAM" id="SSF48452">
    <property type="entry name" value="TPR-like"/>
    <property type="match status" value="1"/>
</dbReference>
<dbReference type="RefSeq" id="WP_165813998.1">
    <property type="nucleotide sequence ID" value="NZ_MZGS01000012.1"/>
</dbReference>
<dbReference type="AlphaFoldDB" id="A0A315YCA7"/>
<evidence type="ECO:0000256" key="1">
    <source>
        <dbReference type="ARBA" id="ARBA00022737"/>
    </source>
</evidence>
<dbReference type="Pfam" id="PF13431">
    <property type="entry name" value="TPR_17"/>
    <property type="match status" value="1"/>
</dbReference>
<dbReference type="PANTHER" id="PTHR44943:SF8">
    <property type="entry name" value="TPR REPEAT-CONTAINING PROTEIN MJ0263"/>
    <property type="match status" value="1"/>
</dbReference>
<dbReference type="Pfam" id="PF14559">
    <property type="entry name" value="TPR_19"/>
    <property type="match status" value="1"/>
</dbReference>
<dbReference type="InterPro" id="IPR051685">
    <property type="entry name" value="Ycf3/AcsC/BcsC/TPR_MFPF"/>
</dbReference>
<dbReference type="PROSITE" id="PS50005">
    <property type="entry name" value="TPR"/>
    <property type="match status" value="1"/>
</dbReference>
<dbReference type="OrthoDB" id="115601at2157"/>
<gene>
    <name evidence="4" type="primary">ycf3_1</name>
    <name evidence="4" type="ORF">MBBTH_01450</name>
</gene>
<keyword evidence="2 3" id="KW-0802">TPR repeat</keyword>
<dbReference type="EMBL" id="MZGS01000012">
    <property type="protein sequence ID" value="PWB88242.1"/>
    <property type="molecule type" value="Genomic_DNA"/>
</dbReference>
<proteinExistence type="predicted"/>
<dbReference type="InterPro" id="IPR019734">
    <property type="entry name" value="TPR_rpt"/>
</dbReference>
<dbReference type="PANTHER" id="PTHR44943">
    <property type="entry name" value="CELLULOSE SYNTHASE OPERON PROTEIN C"/>
    <property type="match status" value="1"/>
</dbReference>
<comment type="caution">
    <text evidence="4">The sequence shown here is derived from an EMBL/GenBank/DDBJ whole genome shotgun (WGS) entry which is preliminary data.</text>
</comment>
<sequence>MKESKDWDDIEVNKRSTDKVFFESTILQQISDSIDFIRDESKEILSELDYDGFEDLVVQEFGESTLDQLSDIADDLSQFKSEIFSSDDFPEFIKEYSLDAKRALNRDGDYIRRAQRRMIRLNSDELVDVYKTNIRVIELCDKAIEVNPSNAEAYYIKGRALMNLDKYPEAIEEFVSSLSIEDDDKVWIAIANSNTLNGDYDDAISIYQKILERDENSFDAIKGKALTYYAQGDFAKASEEFKKASSIGTLDDVSKEIWNECLEND</sequence>
<evidence type="ECO:0000313" key="4">
    <source>
        <dbReference type="EMBL" id="PWB88242.1"/>
    </source>
</evidence>
<name>A0A315YCA7_9EURY</name>
<keyword evidence="1" id="KW-0677">Repeat</keyword>